<feature type="compositionally biased region" description="Polar residues" evidence="1">
    <location>
        <begin position="399"/>
        <end position="410"/>
    </location>
</feature>
<feature type="compositionally biased region" description="Polar residues" evidence="1">
    <location>
        <begin position="537"/>
        <end position="546"/>
    </location>
</feature>
<feature type="compositionally biased region" description="Polar residues" evidence="1">
    <location>
        <begin position="597"/>
        <end position="606"/>
    </location>
</feature>
<feature type="compositionally biased region" description="Polar residues" evidence="1">
    <location>
        <begin position="496"/>
        <end position="510"/>
    </location>
</feature>
<accession>A0A8S9X2U7</accession>
<gene>
    <name evidence="4" type="ORF">GE061_003715</name>
</gene>
<feature type="domain" description="MATH" evidence="3">
    <location>
        <begin position="800"/>
        <end position="935"/>
    </location>
</feature>
<dbReference type="EMBL" id="WIXP02000011">
    <property type="protein sequence ID" value="KAF6203297.1"/>
    <property type="molecule type" value="Genomic_DNA"/>
</dbReference>
<feature type="region of interest" description="Disordered" evidence="1">
    <location>
        <begin position="453"/>
        <end position="719"/>
    </location>
</feature>
<dbReference type="PANTHER" id="PTHR46162">
    <property type="entry name" value="TRAF-LIKE FAMILY PROTEIN"/>
    <property type="match status" value="1"/>
</dbReference>
<evidence type="ECO:0008006" key="6">
    <source>
        <dbReference type="Google" id="ProtNLM"/>
    </source>
</evidence>
<dbReference type="InterPro" id="IPR011333">
    <property type="entry name" value="SKP1/BTB/POZ_sf"/>
</dbReference>
<dbReference type="OrthoDB" id="660257at2759"/>
<feature type="compositionally biased region" description="Polar residues" evidence="1">
    <location>
        <begin position="616"/>
        <end position="630"/>
    </location>
</feature>
<feature type="domain" description="MATH" evidence="3">
    <location>
        <begin position="980"/>
        <end position="1108"/>
    </location>
</feature>
<feature type="domain" description="MATH" evidence="3">
    <location>
        <begin position="24"/>
        <end position="221"/>
    </location>
</feature>
<name>A0A8S9X2U7_APOLU</name>
<feature type="compositionally biased region" description="Polar residues" evidence="1">
    <location>
        <begin position="762"/>
        <end position="777"/>
    </location>
</feature>
<dbReference type="Pfam" id="PF00651">
    <property type="entry name" value="BTB"/>
    <property type="match status" value="1"/>
</dbReference>
<feature type="compositionally biased region" description="Low complexity" evidence="1">
    <location>
        <begin position="574"/>
        <end position="588"/>
    </location>
</feature>
<feature type="compositionally biased region" description="Polar residues" evidence="1">
    <location>
        <begin position="477"/>
        <end position="486"/>
    </location>
</feature>
<dbReference type="SMART" id="SM00225">
    <property type="entry name" value="BTB"/>
    <property type="match status" value="1"/>
</dbReference>
<feature type="compositionally biased region" description="Low complexity" evidence="1">
    <location>
        <begin position="454"/>
        <end position="468"/>
    </location>
</feature>
<feature type="compositionally biased region" description="Low complexity" evidence="1">
    <location>
        <begin position="514"/>
        <end position="528"/>
    </location>
</feature>
<feature type="domain" description="MATH" evidence="3">
    <location>
        <begin position="1260"/>
        <end position="1387"/>
    </location>
</feature>
<keyword evidence="5" id="KW-1185">Reference proteome</keyword>
<dbReference type="InterPro" id="IPR002083">
    <property type="entry name" value="MATH/TRAF_dom"/>
</dbReference>
<evidence type="ECO:0000259" key="3">
    <source>
        <dbReference type="PROSITE" id="PS50144"/>
    </source>
</evidence>
<dbReference type="PROSITE" id="PS50144">
    <property type="entry name" value="MATH"/>
    <property type="match status" value="5"/>
</dbReference>
<dbReference type="InterPro" id="IPR000210">
    <property type="entry name" value="BTB/POZ_dom"/>
</dbReference>
<evidence type="ECO:0000259" key="2">
    <source>
        <dbReference type="PROSITE" id="PS50097"/>
    </source>
</evidence>
<dbReference type="Gene3D" id="3.30.710.10">
    <property type="entry name" value="Potassium Channel Kv1.1, Chain A"/>
    <property type="match status" value="1"/>
</dbReference>
<feature type="domain" description="MATH" evidence="3">
    <location>
        <begin position="1401"/>
        <end position="1528"/>
    </location>
</feature>
<feature type="domain" description="BTB" evidence="2">
    <location>
        <begin position="1559"/>
        <end position="1626"/>
    </location>
</feature>
<feature type="region of interest" description="Disordered" evidence="1">
    <location>
        <begin position="754"/>
        <end position="777"/>
    </location>
</feature>
<proteinExistence type="predicted"/>
<reference evidence="4" key="1">
    <citation type="journal article" date="2021" name="Mol. Ecol. Resour.">
        <title>Apolygus lucorum genome provides insights into omnivorousness and mesophyll feeding.</title>
        <authorList>
            <person name="Liu Y."/>
            <person name="Liu H."/>
            <person name="Wang H."/>
            <person name="Huang T."/>
            <person name="Liu B."/>
            <person name="Yang B."/>
            <person name="Yin L."/>
            <person name="Li B."/>
            <person name="Zhang Y."/>
            <person name="Zhang S."/>
            <person name="Jiang F."/>
            <person name="Zhang X."/>
            <person name="Ren Y."/>
            <person name="Wang B."/>
            <person name="Wang S."/>
            <person name="Lu Y."/>
            <person name="Wu K."/>
            <person name="Fan W."/>
            <person name="Wang G."/>
        </authorList>
    </citation>
    <scope>NUCLEOTIDE SEQUENCE</scope>
    <source>
        <strain evidence="4">12Hb</strain>
    </source>
</reference>
<dbReference type="PROSITE" id="PS50097">
    <property type="entry name" value="BTB"/>
    <property type="match status" value="1"/>
</dbReference>
<evidence type="ECO:0000256" key="1">
    <source>
        <dbReference type="SAM" id="MobiDB-lite"/>
    </source>
</evidence>
<comment type="caution">
    <text evidence="4">The sequence shown here is derived from an EMBL/GenBank/DDBJ whole genome shotgun (WGS) entry which is preliminary data.</text>
</comment>
<feature type="compositionally biased region" description="Polar residues" evidence="1">
    <location>
        <begin position="676"/>
        <end position="690"/>
    </location>
</feature>
<dbReference type="SUPFAM" id="SSF49599">
    <property type="entry name" value="TRAF domain-like"/>
    <property type="match status" value="7"/>
</dbReference>
<dbReference type="Gene3D" id="2.60.210.10">
    <property type="entry name" value="Apoptosis, Tumor Necrosis Factor Receptor Associated Protein 2, Chain A"/>
    <property type="match status" value="6"/>
</dbReference>
<dbReference type="Pfam" id="PF22486">
    <property type="entry name" value="MATH_2"/>
    <property type="match status" value="2"/>
</dbReference>
<feature type="compositionally biased region" description="Polar residues" evidence="1">
    <location>
        <begin position="642"/>
        <end position="666"/>
    </location>
</feature>
<dbReference type="Proteomes" id="UP000466442">
    <property type="component" value="Unassembled WGS sequence"/>
</dbReference>
<evidence type="ECO:0000313" key="4">
    <source>
        <dbReference type="EMBL" id="KAF6203297.1"/>
    </source>
</evidence>
<organism evidence="4 5">
    <name type="scientific">Apolygus lucorum</name>
    <name type="common">Small green plant bug</name>
    <name type="synonym">Lygocoris lucorum</name>
    <dbReference type="NCBI Taxonomy" id="248454"/>
    <lineage>
        <taxon>Eukaryota</taxon>
        <taxon>Metazoa</taxon>
        <taxon>Ecdysozoa</taxon>
        <taxon>Arthropoda</taxon>
        <taxon>Hexapoda</taxon>
        <taxon>Insecta</taxon>
        <taxon>Pterygota</taxon>
        <taxon>Neoptera</taxon>
        <taxon>Paraneoptera</taxon>
        <taxon>Hemiptera</taxon>
        <taxon>Heteroptera</taxon>
        <taxon>Panheteroptera</taxon>
        <taxon>Cimicomorpha</taxon>
        <taxon>Miridae</taxon>
        <taxon>Mirini</taxon>
        <taxon>Apolygus</taxon>
    </lineage>
</organism>
<feature type="compositionally biased region" description="Polar residues" evidence="1">
    <location>
        <begin position="556"/>
        <end position="570"/>
    </location>
</feature>
<evidence type="ECO:0000313" key="5">
    <source>
        <dbReference type="Proteomes" id="UP000466442"/>
    </source>
</evidence>
<dbReference type="SUPFAM" id="SSF54695">
    <property type="entry name" value="POZ domain"/>
    <property type="match status" value="1"/>
</dbReference>
<sequence length="1721" mass="196443">MWNLCAHLLDSSEQIVLGFQGKSTLEFVWALSESDLLRTDDIFPISSPVYRTYNRSEEKLWYLQLYPHGPNGDTDFIGLYLCYLGSTNPKDIIQRTGTRVQYELFHPWIYESGEYSTGLQSQIIHGCTGNEFFQVRDAVVDVDRQHFFNANAKFGVRILIEKQYELYLLHHVTNKTSEGLKIDEFSHGKCVGLPDLVSRDVVLNSTNGYIFGDEIKFGVKIQTYEPDLALSEGSKFVLKDFIWDMKEDEVRHALSFRKVSPKFKTYNRSVEQVWQLEVYPHGDSEGYQRYLSIHLCYFGVDEVEVQYDVYLGHHENEQYTNGLTSEVFDYGKCVKHSDFIPSDVVWNATYGYLYGSSQTDIEIGLRIQTDTESLENQPTTVSMYNQSVLNETIPEMSGAQPQESQGTLTNGYRRPSTPESQENVIGIHTDAGASQDQPTTVSMTDQSVLNKTIPEMSEAPPQESQESSTNGYRRPSNPASQNNVLGIQTDAGAPQDQPTTVSMTDQSVLNKTIPEMSEAPPQESQESSTNGYRRPSNPASQNNVLGIQTDAGAPQDQPTTVSMTDQSVLNKTIPEMSEAPPQESQESSTNGYRRPSNPASQNNVLGIQTDAGAPQDQPTTVSMTDQSVLNKTIPEMSEAPPQESQETTTNGYSRPSNPASQNNVLGIQTDAGAPQDQPTTVSMTDQSVLNKTIPEMSEAPPQESQETATNGYRIPSNPASQNNVLGIQTDAGAPQDQPTTVSKYNQTVLNETIPEMSEAPPQESQETSTIGYTKPSNPVSQYNPNFEFKEFNWDMKDTSMEELVWEVAEKDILQLADKERIQSPAYRTHDFTLEQHWVLRLQVKPIWIGWDTQDFISLRLCYEGSTDSEDDVSVVGIKVQYELFLRNNESQEYSKNYSQFIYQCDGDDQFIEKNTVIDRKNGYIVNDKIMVGLRIQTISTQEDPETNVTESDESSLQFLSRVDSDEVVKASPQESQNTLIMKFVWDLSKEHILNLNNEDVILSSDFKTYNNSVEHLWNMAVTLEWNQEEDENYISLSLCYGGENEVEKQYELYVTNHLHQEQEHSLQTALFSGESPCHGLEDFLKQKSVLNSTEGYLIDDNIKFGLRIKSDPVPLQQREEPVLSMFFVWEPNHSELQRRRIGEWIYSPEFVTYDHSKERKWKLKIQPSESPTEHGNFQSLELCYEGGTVETQFALYSTSGNLNYQPITGFDTALFEGLDGEHCWGYDEIDVQNNTIGNDLKFGVQIRSDPIPIREPNDYFKIFVWDVNETDILNKRNQERTVLSEFRTYNNSEEQLWQLILYPHGDAQETDDYFSFSLCFLSQGVTLTHYEVYLVNNRFDKSSTGLSSKVFHSEDCMRHSEFILRETIENRTNGYWFDGNVKVGVRIRSDTDPQHPPDYVFEDFVWDVNVTELHNKLNEEVLLLPQFETHNHLVTHVWHVEIYPRGKIPEIQDFVHIALCYQGSSEVRKMYELYLLNQVSSKYTEGIRTSIFNYKTCARFPNFITRNVLLNQTNGFWFGDNIKVGLRIQTERPVSNNQSATPGELSNSLYQYWLKKRFTDVKLLSVSGEWVAHKVILASRSSVFDKILKNSTGNQPVDSIKISSDQCADVKSLLEFMYVGSVSNIHRVIADLIPCADNFNITGLKSYCEDHLKQNLSCDNLLERLVLLNRYDLPRLKDTVVEYISSKDRKCKYLDLIEITVSKNWDTIREPPLFSPPVKLK</sequence>
<dbReference type="InterPro" id="IPR008974">
    <property type="entry name" value="TRAF-like"/>
</dbReference>
<protein>
    <recommendedName>
        <fullName evidence="6">BTB domain-containing protein</fullName>
    </recommendedName>
</protein>
<feature type="region of interest" description="Disordered" evidence="1">
    <location>
        <begin position="396"/>
        <end position="420"/>
    </location>
</feature>
<dbReference type="PANTHER" id="PTHR46162:SF2">
    <property type="entry name" value="ANKYRIN REPEAT-CONTAINING PROTEIN-RELATED"/>
    <property type="match status" value="1"/>
</dbReference>
<dbReference type="CDD" id="cd00121">
    <property type="entry name" value="MATH"/>
    <property type="match status" value="4"/>
</dbReference>